<name>A0A928VSJ8_9CYAN</name>
<proteinExistence type="predicted"/>
<evidence type="ECO:0000313" key="2">
    <source>
        <dbReference type="Proteomes" id="UP000621799"/>
    </source>
</evidence>
<organism evidence="1 2">
    <name type="scientific">Zarconia navalis LEGE 11467</name>
    <dbReference type="NCBI Taxonomy" id="1828826"/>
    <lineage>
        <taxon>Bacteria</taxon>
        <taxon>Bacillati</taxon>
        <taxon>Cyanobacteriota</taxon>
        <taxon>Cyanophyceae</taxon>
        <taxon>Oscillatoriophycideae</taxon>
        <taxon>Oscillatoriales</taxon>
        <taxon>Oscillatoriales incertae sedis</taxon>
        <taxon>Zarconia</taxon>
        <taxon>Zarconia navalis</taxon>
    </lineage>
</organism>
<evidence type="ECO:0000313" key="1">
    <source>
        <dbReference type="EMBL" id="MBE9039351.1"/>
    </source>
</evidence>
<reference evidence="1" key="1">
    <citation type="submission" date="2020-10" db="EMBL/GenBank/DDBJ databases">
        <authorList>
            <person name="Castelo-Branco R."/>
            <person name="Eusebio N."/>
            <person name="Adriana R."/>
            <person name="Vieira A."/>
            <person name="Brugerolle De Fraissinette N."/>
            <person name="Rezende De Castro R."/>
            <person name="Schneider M.P."/>
            <person name="Vasconcelos V."/>
            <person name="Leao P.N."/>
        </authorList>
    </citation>
    <scope>NUCLEOTIDE SEQUENCE</scope>
    <source>
        <strain evidence="1">LEGE 11467</strain>
    </source>
</reference>
<accession>A0A928VSJ8</accession>
<dbReference type="EMBL" id="JADEXN010000007">
    <property type="protein sequence ID" value="MBE9039351.1"/>
    <property type="molecule type" value="Genomic_DNA"/>
</dbReference>
<keyword evidence="2" id="KW-1185">Reference proteome</keyword>
<gene>
    <name evidence="1" type="ORF">IQ235_00890</name>
</gene>
<sequence>MFLIDIHDISTIMTQATIERKFYPLPNHELTSLVNLIFHYQQTVSFEMVGVEA</sequence>
<dbReference type="AlphaFoldDB" id="A0A928VSJ8"/>
<comment type="caution">
    <text evidence="1">The sequence shown here is derived from an EMBL/GenBank/DDBJ whole genome shotgun (WGS) entry which is preliminary data.</text>
</comment>
<dbReference type="RefSeq" id="WP_264319613.1">
    <property type="nucleotide sequence ID" value="NZ_JADEXN010000007.1"/>
</dbReference>
<protein>
    <submittedName>
        <fullName evidence="1">Uncharacterized protein</fullName>
    </submittedName>
</protein>
<dbReference type="Proteomes" id="UP000621799">
    <property type="component" value="Unassembled WGS sequence"/>
</dbReference>